<dbReference type="InterPro" id="IPR050473">
    <property type="entry name" value="A2M/Complement_sys"/>
</dbReference>
<dbReference type="GO" id="GO:0004867">
    <property type="term" value="F:serine-type endopeptidase inhibitor activity"/>
    <property type="evidence" value="ECO:0007669"/>
    <property type="project" value="UniProtKB-KW"/>
</dbReference>
<proteinExistence type="inferred from homology"/>
<dbReference type="InterPro" id="IPR002890">
    <property type="entry name" value="MG2"/>
</dbReference>
<sequence>MRSTAALPCLLLCTLHLTAGASAKPHYVVLFPYVLYFPHPGKVHVHLMDLDEPVQVTLHLESSHGVPNITLEAQGSKILQLNWPNFSKIPAPPAGTEEVARLHISIQRGSLQVSEQKTVLVKALELGTLVQTDKVVYKPGQTVKFRIVRLDRNFIPSNREVRQGLMLCVPMQDPSGKQVAEWREVTPQQGIMDLSFPLAAQAALGTYIIKVEEKSHYFSVEDYGQPNFQVLIRLPRIVTSEDEKIPLDVCGRYPSGKTFRGRAEGTLCRNRLLEESERICAEFKGQTGRNGCFSTEVPVAFFNLNYHYYVPLYAYSVLLEEGTGMWRSARKSCMFVPLMDIFEGNDEFYKSGIPYTGRGKLKKDSSASEHEHVEFLNLVSLASGNILKIREVVEKLPCGQPQKLWVDYLLDEKTMGTEMQNVDVVFLVS</sequence>
<evidence type="ECO:0000256" key="5">
    <source>
        <dbReference type="ARBA" id="ARBA00023180"/>
    </source>
</evidence>
<evidence type="ECO:0000256" key="6">
    <source>
        <dbReference type="SAM" id="SignalP"/>
    </source>
</evidence>
<organism evidence="9 10">
    <name type="scientific">Turnix velox</name>
    <name type="common">Little buttonquail</name>
    <dbReference type="NCBI Taxonomy" id="2529409"/>
    <lineage>
        <taxon>Eukaryota</taxon>
        <taxon>Metazoa</taxon>
        <taxon>Chordata</taxon>
        <taxon>Craniata</taxon>
        <taxon>Vertebrata</taxon>
        <taxon>Euteleostomi</taxon>
        <taxon>Archelosauria</taxon>
        <taxon>Archosauria</taxon>
        <taxon>Dinosauria</taxon>
        <taxon>Saurischia</taxon>
        <taxon>Theropoda</taxon>
        <taxon>Coelurosauria</taxon>
        <taxon>Aves</taxon>
        <taxon>Neognathae</taxon>
        <taxon>Neoaves</taxon>
        <taxon>Charadriiformes</taxon>
        <taxon>Turnicidae</taxon>
        <taxon>Turnix</taxon>
    </lineage>
</organism>
<gene>
    <name evidence="9" type="primary">A2ml1_0</name>
    <name evidence="9" type="ORF">TURVEL_R14295</name>
</gene>
<dbReference type="Pfam" id="PF01835">
    <property type="entry name" value="MG2"/>
    <property type="match status" value="1"/>
</dbReference>
<dbReference type="FunFam" id="2.60.40.1930:FF:000001">
    <property type="entry name" value="CD109 isoform 3"/>
    <property type="match status" value="1"/>
</dbReference>
<keyword evidence="10" id="KW-1185">Reference proteome</keyword>
<protein>
    <submittedName>
        <fullName evidence="9">A2ML1 protein</fullName>
    </submittedName>
</protein>
<dbReference type="AlphaFoldDB" id="A0A7L3L325"/>
<evidence type="ECO:0000256" key="2">
    <source>
        <dbReference type="ARBA" id="ARBA00022690"/>
    </source>
</evidence>
<evidence type="ECO:0000313" key="9">
    <source>
        <dbReference type="EMBL" id="NXU48344.1"/>
    </source>
</evidence>
<dbReference type="Pfam" id="PF17791">
    <property type="entry name" value="MG3"/>
    <property type="match status" value="1"/>
</dbReference>
<evidence type="ECO:0000313" key="10">
    <source>
        <dbReference type="Proteomes" id="UP000582182"/>
    </source>
</evidence>
<dbReference type="OrthoDB" id="9998011at2759"/>
<comment type="caution">
    <text evidence="9">The sequence shown here is derived from an EMBL/GenBank/DDBJ whole genome shotgun (WGS) entry which is preliminary data.</text>
</comment>
<dbReference type="PANTHER" id="PTHR11412:SF185">
    <property type="entry name" value="ALPHA-2-MACROGLOBULIN-LIKE PROTEIN 1"/>
    <property type="match status" value="1"/>
</dbReference>
<feature type="domain" description="Macroglobulin" evidence="8">
    <location>
        <begin position="226"/>
        <end position="305"/>
    </location>
</feature>
<reference evidence="9 10" key="1">
    <citation type="submission" date="2019-09" db="EMBL/GenBank/DDBJ databases">
        <title>Bird 10,000 Genomes (B10K) Project - Family phase.</title>
        <authorList>
            <person name="Zhang G."/>
        </authorList>
    </citation>
    <scope>NUCLEOTIDE SEQUENCE [LARGE SCALE GENOMIC DNA]</scope>
    <source>
        <strain evidence="9">B10K-DU-029-46</strain>
    </source>
</reference>
<keyword evidence="2" id="KW-0646">Protease inhibitor</keyword>
<name>A0A7L3L325_9CHAR</name>
<evidence type="ECO:0000259" key="7">
    <source>
        <dbReference type="Pfam" id="PF01835"/>
    </source>
</evidence>
<dbReference type="InterPro" id="IPR041555">
    <property type="entry name" value="MG3"/>
</dbReference>
<dbReference type="Gene3D" id="2.60.40.1930">
    <property type="match status" value="1"/>
</dbReference>
<dbReference type="Proteomes" id="UP000582182">
    <property type="component" value="Unassembled WGS sequence"/>
</dbReference>
<keyword evidence="5" id="KW-0325">Glycoprotein</keyword>
<feature type="non-terminal residue" evidence="9">
    <location>
        <position position="429"/>
    </location>
</feature>
<dbReference type="PANTHER" id="PTHR11412">
    <property type="entry name" value="MACROGLOBULIN / COMPLEMENT"/>
    <property type="match status" value="1"/>
</dbReference>
<dbReference type="EMBL" id="VZTY01003601">
    <property type="protein sequence ID" value="NXU48344.1"/>
    <property type="molecule type" value="Genomic_DNA"/>
</dbReference>
<evidence type="ECO:0000256" key="3">
    <source>
        <dbReference type="ARBA" id="ARBA00022729"/>
    </source>
</evidence>
<feature type="chain" id="PRO_5029667473" evidence="6">
    <location>
        <begin position="24"/>
        <end position="429"/>
    </location>
</feature>
<accession>A0A7L3L325</accession>
<feature type="non-terminal residue" evidence="9">
    <location>
        <position position="1"/>
    </location>
</feature>
<evidence type="ECO:0000256" key="4">
    <source>
        <dbReference type="ARBA" id="ARBA00022900"/>
    </source>
</evidence>
<evidence type="ECO:0000256" key="1">
    <source>
        <dbReference type="ARBA" id="ARBA00010952"/>
    </source>
</evidence>
<comment type="similarity">
    <text evidence="1">Belongs to the protease inhibitor I39 (alpha-2-macroglobulin) family.</text>
</comment>
<keyword evidence="3 6" id="KW-0732">Signal</keyword>
<feature type="domain" description="Macroglobulin" evidence="7">
    <location>
        <begin position="129"/>
        <end position="216"/>
    </location>
</feature>
<keyword evidence="4" id="KW-0722">Serine protease inhibitor</keyword>
<evidence type="ECO:0000259" key="8">
    <source>
        <dbReference type="Pfam" id="PF17791"/>
    </source>
</evidence>
<feature type="signal peptide" evidence="6">
    <location>
        <begin position="1"/>
        <end position="23"/>
    </location>
</feature>